<keyword evidence="3" id="KW-1185">Reference proteome</keyword>
<dbReference type="InterPro" id="IPR041916">
    <property type="entry name" value="Anti_sigma_zinc_sf"/>
</dbReference>
<dbReference type="EMBL" id="BAAAFN010000017">
    <property type="protein sequence ID" value="GAA0236723.1"/>
    <property type="molecule type" value="Genomic_DNA"/>
</dbReference>
<proteinExistence type="predicted"/>
<accession>A0ABP3DMM9</accession>
<evidence type="ECO:0000256" key="1">
    <source>
        <dbReference type="SAM" id="MobiDB-lite"/>
    </source>
</evidence>
<evidence type="ECO:0000313" key="2">
    <source>
        <dbReference type="EMBL" id="GAA0236723.1"/>
    </source>
</evidence>
<evidence type="ECO:0000313" key="3">
    <source>
        <dbReference type="Proteomes" id="UP001501176"/>
    </source>
</evidence>
<organism evidence="2 3">
    <name type="scientific">Castellaniella daejeonensis</name>
    <dbReference type="NCBI Taxonomy" id="659013"/>
    <lineage>
        <taxon>Bacteria</taxon>
        <taxon>Pseudomonadati</taxon>
        <taxon>Pseudomonadota</taxon>
        <taxon>Betaproteobacteria</taxon>
        <taxon>Burkholderiales</taxon>
        <taxon>Alcaligenaceae</taxon>
        <taxon>Castellaniella</taxon>
    </lineage>
</organism>
<reference evidence="3" key="1">
    <citation type="journal article" date="2019" name="Int. J. Syst. Evol. Microbiol.">
        <title>The Global Catalogue of Microorganisms (GCM) 10K type strain sequencing project: providing services to taxonomists for standard genome sequencing and annotation.</title>
        <authorList>
            <consortium name="The Broad Institute Genomics Platform"/>
            <consortium name="The Broad Institute Genome Sequencing Center for Infectious Disease"/>
            <person name="Wu L."/>
            <person name="Ma J."/>
        </authorList>
    </citation>
    <scope>NUCLEOTIDE SEQUENCE [LARGE SCALE GENOMIC DNA]</scope>
    <source>
        <strain evidence="3">JCM 16240</strain>
    </source>
</reference>
<dbReference type="Gene3D" id="1.10.10.1320">
    <property type="entry name" value="Anti-sigma factor, zinc-finger domain"/>
    <property type="match status" value="1"/>
</dbReference>
<name>A0ABP3DMM9_9BURK</name>
<feature type="region of interest" description="Disordered" evidence="1">
    <location>
        <begin position="54"/>
        <end position="73"/>
    </location>
</feature>
<gene>
    <name evidence="2" type="ORF">GCM10009125_27040</name>
</gene>
<sequence length="151" mass="15534">MPCPRTVLLCASLDPEWTGRRRELIQAHVAACPVCAAELRAIRAMTAGLKALPDPGGSPDVSRAWHPAPAGRRKAPASFGDAVRSWLGWLPAAMAVTASLAAGIGLADWSWPGGPPVRPEAPMARLDAFGPVPPGGLCAAAGLCGTPKENT</sequence>
<protein>
    <recommendedName>
        <fullName evidence="4">Zinc-finger domain-containing protein</fullName>
    </recommendedName>
</protein>
<dbReference type="Proteomes" id="UP001501176">
    <property type="component" value="Unassembled WGS sequence"/>
</dbReference>
<comment type="caution">
    <text evidence="2">The sequence shown here is derived from an EMBL/GenBank/DDBJ whole genome shotgun (WGS) entry which is preliminary data.</text>
</comment>
<dbReference type="RefSeq" id="WP_325125355.1">
    <property type="nucleotide sequence ID" value="NZ_BAAAFN010000017.1"/>
</dbReference>
<evidence type="ECO:0008006" key="4">
    <source>
        <dbReference type="Google" id="ProtNLM"/>
    </source>
</evidence>